<organism evidence="1 2">
    <name type="scientific">Zeimonas arvi</name>
    <dbReference type="NCBI Taxonomy" id="2498847"/>
    <lineage>
        <taxon>Bacteria</taxon>
        <taxon>Pseudomonadati</taxon>
        <taxon>Pseudomonadota</taxon>
        <taxon>Betaproteobacteria</taxon>
        <taxon>Burkholderiales</taxon>
        <taxon>Burkholderiaceae</taxon>
        <taxon>Zeimonas</taxon>
    </lineage>
</organism>
<comment type="caution">
    <text evidence="1">The sequence shown here is derived from an EMBL/GenBank/DDBJ whole genome shotgun (WGS) entry which is preliminary data.</text>
</comment>
<name>A0A5C8P0E3_9BURK</name>
<accession>A0A5C8P0E3</accession>
<dbReference type="EMBL" id="VDUY01000002">
    <property type="protein sequence ID" value="TXL67055.1"/>
    <property type="molecule type" value="Genomic_DNA"/>
</dbReference>
<keyword evidence="2" id="KW-1185">Reference proteome</keyword>
<protein>
    <submittedName>
        <fullName evidence="1">Uncharacterized protein</fullName>
    </submittedName>
</protein>
<evidence type="ECO:0000313" key="2">
    <source>
        <dbReference type="Proteomes" id="UP000321548"/>
    </source>
</evidence>
<dbReference type="Proteomes" id="UP000321548">
    <property type="component" value="Unassembled WGS sequence"/>
</dbReference>
<reference evidence="1 2" key="1">
    <citation type="submission" date="2019-06" db="EMBL/GenBank/DDBJ databases">
        <title>Quisquiliibacterium sp. nov., isolated from a maize field.</title>
        <authorList>
            <person name="Lin S.-Y."/>
            <person name="Tsai C.-F."/>
            <person name="Young C.-C."/>
        </authorList>
    </citation>
    <scope>NUCLEOTIDE SEQUENCE [LARGE SCALE GENOMIC DNA]</scope>
    <source>
        <strain evidence="1 2">CC-CFT501</strain>
    </source>
</reference>
<proteinExistence type="predicted"/>
<sequence length="79" mass="7775">MEPAISDASSAALFCHASSGDAGVPRESERRKLPIAAGGIGAGAAATGADSFVSNQVPPHRFLGDTKPVIGGDSAARAV</sequence>
<dbReference type="AlphaFoldDB" id="A0A5C8P0E3"/>
<evidence type="ECO:0000313" key="1">
    <source>
        <dbReference type="EMBL" id="TXL67055.1"/>
    </source>
</evidence>
<gene>
    <name evidence="1" type="ORF">FHP08_05400</name>
</gene>
<dbReference type="RefSeq" id="WP_147703304.1">
    <property type="nucleotide sequence ID" value="NZ_VDUY01000002.1"/>
</dbReference>